<reference evidence="4" key="1">
    <citation type="submission" date="2018-10" db="EMBL/GenBank/DDBJ databases">
        <title>Hidden diversity of soil giant viruses.</title>
        <authorList>
            <person name="Schulz F."/>
            <person name="Alteio L."/>
            <person name="Goudeau D."/>
            <person name="Ryan E.M."/>
            <person name="Malmstrom R.R."/>
            <person name="Blanchard J."/>
            <person name="Woyke T."/>
        </authorList>
    </citation>
    <scope>NUCLEOTIDE SEQUENCE</scope>
    <source>
        <strain evidence="4">HYV1</strain>
    </source>
</reference>
<sequence length="1434" mass="163973">MRNFNLSPTDHILIFLEQTHIKRKNYNSIRHTMPGKPRQKKSAPAKSKLADKQAKIKEQKAIELQCYENKILKDSGRIIKTIYHISDIHIHMNNRRYAEYKIVFERLYEEIKKDLTDAIIVLTGDIIDSNSHLHADQVEFLKDFFVGLTNLTDLIVIIGNHDINVQGNHQDSISANIKYLQTKHDIHLLLKGGLYTYENIIFGLTTMSSTVVTPCDITTNKIKVGLYHGMVGHCKTAEQFDLYSRAQFDVSDFTSQYDLTMLGDIHLFQYLNSEKTIAYPSSLIQLSFGEDLLNHGMIKWNLLDKSSEFIRIKNDHGFVELTVNENGLSEIPEQMPPNPEIRLYYSNITSTKVDEYIANLTRKYNAKCTSIQNLANLHPDISIGESNNNLKLTGIKSDQQTKQIIMDHLARTDKDIDEAGKLGISKELDEILTEIKTDYDNQDKKYTLKNVKWDNFYIYTEGNEVDFDLMYKIYALCGPKGVGKSTFIDIMMYGSFGEIIRVGSKITDIVNVNKDHMHIEITFTINSDTYIIDRRRRVLSENRSTELVVLTRNGQNISEKDTPSTNEMIKKIICEPEILLSTCIMLQDNCKNFTHLSDTDKRNMICKLLKLDIFSNILEKAKTHKRSKNMIQKRLHNPKKAKSPVDAQLLKLKTAQADIICSKQSKQTAFDSLLTEIDCHKSQLMEHNAAMKFLDKSITEAKKLSDLNAVTKAKVEHLTKELSSLDTKLKTMTQQETDTRNKLSLLNGVHSKNPTEIIQYNNEFETAKQSNIKSLEDHHTSLLKRLVPKNSTPHNIKQLTKDLNAKNELLKNLTIKLSSNDTEVKKLSNLIEKEPFTEEMKINYEKHEQLIQQQSENETALSQQTEESGALAEKITELNDHEFNKDCTACMKNPVTKDKIRYQNQYDQLGKSIKSLKQKIKKISQQIIKLEPDAERYQTLLQIQQQNIAHKLAIKSITDQNNLIDKDIQIHKHILTNLENSIKEHQRNIDIDRSNKEIEKQCSETQQDISKIKASQNKEYIDYLKYAQDKTQHENLLKELLANLTNSALSIKQTQMELDIHSKNLAKEGEYTKLLSQHASLQKNITFGKSKLSILETKKSELSTELNTLSNQLFKSEVDIAKEQHIVDEYHALTKELERLTKIENLLGTGGLVDKILSQNIIPKLQETVNSILRHIADYTVKISYYNGQIEIIKLTSDSKKINIATNSGCEDFIANVSFRLALANYNNYLRTNFFIFDESFKYCDQAFLDSLPKLLDYINIHYTWAIIISHDSRIISLLDNKIKIKSDKDGSRLTYVTHSSKQSNLNVISSVQSEQTSGGSTVNFGKLQQPIKNDDIEIKSNDIEISSSNVTSNTDALIESIVPMTMVPKTKKIIVKGKKKKSNDSTEIEISSSDIPINTEALIESIVPIKDSHKTKKILVKGKKPKTNKISNT</sequence>
<dbReference type="InterPro" id="IPR029052">
    <property type="entry name" value="Metallo-depent_PP-like"/>
</dbReference>
<dbReference type="InterPro" id="IPR027417">
    <property type="entry name" value="P-loop_NTPase"/>
</dbReference>
<feature type="coiled-coil region" evidence="1">
    <location>
        <begin position="968"/>
        <end position="1015"/>
    </location>
</feature>
<evidence type="ECO:0000256" key="1">
    <source>
        <dbReference type="SAM" id="Coils"/>
    </source>
</evidence>
<evidence type="ECO:0000259" key="3">
    <source>
        <dbReference type="Pfam" id="PF00149"/>
    </source>
</evidence>
<organism evidence="4">
    <name type="scientific">Hyperionvirus sp</name>
    <dbReference type="NCBI Taxonomy" id="2487770"/>
    <lineage>
        <taxon>Viruses</taxon>
        <taxon>Varidnaviria</taxon>
        <taxon>Bamfordvirae</taxon>
        <taxon>Nucleocytoviricota</taxon>
        <taxon>Megaviricetes</taxon>
        <taxon>Imitervirales</taxon>
        <taxon>Mimiviridae</taxon>
        <taxon>Klosneuvirinae</taxon>
    </lineage>
</organism>
<feature type="region of interest" description="Disordered" evidence="2">
    <location>
        <begin position="27"/>
        <end position="48"/>
    </location>
</feature>
<evidence type="ECO:0000313" key="4">
    <source>
        <dbReference type="EMBL" id="AYV84565.1"/>
    </source>
</evidence>
<dbReference type="SUPFAM" id="SSF52540">
    <property type="entry name" value="P-loop containing nucleoside triphosphate hydrolases"/>
    <property type="match status" value="2"/>
</dbReference>
<dbReference type="InterPro" id="IPR004843">
    <property type="entry name" value="Calcineurin-like_PHP"/>
</dbReference>
<feature type="domain" description="Calcineurin-like phosphoesterase" evidence="3">
    <location>
        <begin position="81"/>
        <end position="232"/>
    </location>
</feature>
<keyword evidence="1" id="KW-0175">Coiled coil</keyword>
<proteinExistence type="predicted"/>
<evidence type="ECO:0000256" key="2">
    <source>
        <dbReference type="SAM" id="MobiDB-lite"/>
    </source>
</evidence>
<name>A0A3G5ABF8_9VIRU</name>
<protein>
    <submittedName>
        <fullName evidence="4">DNA repair exonuclease</fullName>
    </submittedName>
</protein>
<dbReference type="SUPFAM" id="SSF56300">
    <property type="entry name" value="Metallo-dependent phosphatases"/>
    <property type="match status" value="1"/>
</dbReference>
<keyword evidence="4" id="KW-0269">Exonuclease</keyword>
<accession>A0A3G5ABF8</accession>
<dbReference type="PANTHER" id="PTHR32114">
    <property type="entry name" value="ABC TRANSPORTER ABCH.3"/>
    <property type="match status" value="1"/>
</dbReference>
<dbReference type="Gene3D" id="3.60.21.10">
    <property type="match status" value="1"/>
</dbReference>
<dbReference type="PANTHER" id="PTHR32114:SF2">
    <property type="entry name" value="ABC TRANSPORTER ABCH.3"/>
    <property type="match status" value="1"/>
</dbReference>
<keyword evidence="4" id="KW-0378">Hydrolase</keyword>
<dbReference type="GO" id="GO:0004527">
    <property type="term" value="F:exonuclease activity"/>
    <property type="evidence" value="ECO:0007669"/>
    <property type="project" value="UniProtKB-KW"/>
</dbReference>
<dbReference type="Gene3D" id="3.40.50.300">
    <property type="entry name" value="P-loop containing nucleotide triphosphate hydrolases"/>
    <property type="match status" value="2"/>
</dbReference>
<dbReference type="EMBL" id="MK072411">
    <property type="protein sequence ID" value="AYV84565.1"/>
    <property type="molecule type" value="Genomic_DNA"/>
</dbReference>
<feature type="coiled-coil region" evidence="1">
    <location>
        <begin position="796"/>
        <end position="864"/>
    </location>
</feature>
<dbReference type="Pfam" id="PF00149">
    <property type="entry name" value="Metallophos"/>
    <property type="match status" value="1"/>
</dbReference>
<gene>
    <name evidence="4" type="ORF">Hyperionvirus29_18</name>
</gene>
<feature type="coiled-coil region" evidence="1">
    <location>
        <begin position="899"/>
        <end position="926"/>
    </location>
</feature>
<keyword evidence="4" id="KW-0540">Nuclease</keyword>